<evidence type="ECO:0000313" key="13">
    <source>
        <dbReference type="EMBL" id="PSR79860.1"/>
    </source>
</evidence>
<dbReference type="EMBL" id="KZ678552">
    <property type="protein sequence ID" value="PSR79860.1"/>
    <property type="molecule type" value="Genomic_DNA"/>
</dbReference>
<organism evidence="13 14">
    <name type="scientific">Coniella lustricola</name>
    <dbReference type="NCBI Taxonomy" id="2025994"/>
    <lineage>
        <taxon>Eukaryota</taxon>
        <taxon>Fungi</taxon>
        <taxon>Dikarya</taxon>
        <taxon>Ascomycota</taxon>
        <taxon>Pezizomycotina</taxon>
        <taxon>Sordariomycetes</taxon>
        <taxon>Sordariomycetidae</taxon>
        <taxon>Diaporthales</taxon>
        <taxon>Schizoparmaceae</taxon>
        <taxon>Coniella</taxon>
    </lineage>
</organism>
<dbReference type="Pfam" id="PF17406">
    <property type="entry name" value="Nrap_D5"/>
    <property type="match status" value="1"/>
</dbReference>
<feature type="region of interest" description="Disordered" evidence="6">
    <location>
        <begin position="1"/>
        <end position="20"/>
    </location>
</feature>
<dbReference type="InterPro" id="IPR035367">
    <property type="entry name" value="Nrap_D2"/>
</dbReference>
<dbReference type="InterPro" id="IPR035370">
    <property type="entry name" value="Nrap_D5"/>
</dbReference>
<keyword evidence="5" id="KW-0698">rRNA processing</keyword>
<evidence type="ECO:0000256" key="5">
    <source>
        <dbReference type="RuleBase" id="RU364032"/>
    </source>
</evidence>
<feature type="domain" description="Nrap protein" evidence="12">
    <location>
        <begin position="955"/>
        <end position="1091"/>
    </location>
</feature>
<dbReference type="GO" id="GO:0032040">
    <property type="term" value="C:small-subunit processome"/>
    <property type="evidence" value="ECO:0007669"/>
    <property type="project" value="TreeGrafter"/>
</dbReference>
<dbReference type="InterPro" id="IPR035082">
    <property type="entry name" value="Nrap_D1"/>
</dbReference>
<dbReference type="Gene3D" id="1.10.1410.10">
    <property type="match status" value="1"/>
</dbReference>
<evidence type="ECO:0000313" key="14">
    <source>
        <dbReference type="Proteomes" id="UP000241462"/>
    </source>
</evidence>
<dbReference type="STRING" id="2025994.A0A2T2ZYY1"/>
<dbReference type="GO" id="GO:0034456">
    <property type="term" value="C:UTP-C complex"/>
    <property type="evidence" value="ECO:0007669"/>
    <property type="project" value="TreeGrafter"/>
</dbReference>
<feature type="domain" description="Nrap protein" evidence="10">
    <location>
        <begin position="603"/>
        <end position="790"/>
    </location>
</feature>
<dbReference type="InterPro" id="IPR035369">
    <property type="entry name" value="Nrap_D4"/>
</dbReference>
<keyword evidence="4 5" id="KW-0539">Nucleus</keyword>
<evidence type="ECO:0000256" key="1">
    <source>
        <dbReference type="ARBA" id="ARBA00004604"/>
    </source>
</evidence>
<dbReference type="Pfam" id="PF17404">
    <property type="entry name" value="Nrap_D3"/>
    <property type="match status" value="1"/>
</dbReference>
<dbReference type="Proteomes" id="UP000241462">
    <property type="component" value="Unassembled WGS sequence"/>
</dbReference>
<dbReference type="Gene3D" id="3.30.70.3030">
    <property type="match status" value="1"/>
</dbReference>
<dbReference type="OrthoDB" id="10251401at2759"/>
<feature type="domain" description="Nrap protein" evidence="8">
    <location>
        <begin position="284"/>
        <end position="427"/>
    </location>
</feature>
<evidence type="ECO:0000256" key="6">
    <source>
        <dbReference type="SAM" id="MobiDB-lite"/>
    </source>
</evidence>
<dbReference type="Pfam" id="PF03813">
    <property type="entry name" value="Nrap"/>
    <property type="match status" value="1"/>
</dbReference>
<dbReference type="InterPro" id="IPR035371">
    <property type="entry name" value="Nrap_D6"/>
</dbReference>
<feature type="domain" description="Nrap protein" evidence="11">
    <location>
        <begin position="793"/>
        <end position="952"/>
    </location>
</feature>
<sequence>MDSNPAKRRKLDHQASQNEPAATLDAIATASASRSGAFGLQSNELLEEIRLDYDKVFSDADRLLYNIKAAIEAVAARGPTPILQAAADLAKRHHVVVPFPEPGPPSDCPYKVSYAKPAQVNVVGSYISRTMIKSQECRAIDMVVEMPRELFQDKDYLDLRYFYKRAYYLAVLSTAAQDAIPMTSAKYEYLHGNRLLPVLALDSVSQRPAAKGRKTGFQIRIIPCAPLGLFPPHRLLSSSNCIRFAASEDITPKPTPFYNNTLKAESCYLSYLKVIRQAEKTCAAYRDACILGRVWLQQRGLGASISDGGFGNFEWSVLTALLLVSGGRKGSAALSPSLSSIRIFKAVIQFLAAANLEMKPLVLGRSKEGTDATKEPVPVIFDTLRQLNVAYKMSPWSAALLQHFAKWTHATLTDQEADHFRPTFITKVDSPFQCYDLVVRIGQLPAESSHQAIEYRGNWWRSGDKIAQVIKRALGDRAQLVHVQNTKLINVETWGLGAQPSNCLSSLLIGIIFDDVNAARQVDHGPAVEEKEASQKFRQFWGEKAELRRFRDGSILESLIWTQSSPITLSEEIIRYILKLHLKIQNQDMQFLGKAFSSIIPVKSSDTLAFQAARRAFATFERDIRDLSDLPLQVRQIATTAPALRFASVHPTETDTPREPSRQAMDVTIYFEASGKWPDNLAAIQRTKIAFLLKIGDMLAQSKPAVVCRVGLEDVHTDVENLAFLDISYEDGATFRLRIHSDTEESLLERRTKDKTLDQRTRAEGAKFLASFKRRYTHLPLHTQMISTLCARFPALSPTIRLLKQWFNSHRLSYHFLEEMIELLALRAFLEPYPWQAPTSGMTGFLRTLQFLSRWDWRLEPLTLDSSGTLSGADRSTVETRLEAWRKIDPGMSHTTLFVVTSHDTSGTAYTIHDGRPYPSKVVATRMTTLARAACTLVKDKGISLIPKLLFQPSLAEYDVVIHLNSKRLKAIGRGEQRAKSSHFKNLDGLTGEVVHPILQEPAIALVQELDSLFHGPLLLFHGAPDDAIVAGLWNPQFQRRTFRVNLPCSFRPLELEADDKTLESEELVEVDRNSIIAEIARIGGDCIERIDLPKLG</sequence>
<dbReference type="Pfam" id="PF17403">
    <property type="entry name" value="Nrap_D2"/>
    <property type="match status" value="1"/>
</dbReference>
<feature type="domain" description="Nrap protein" evidence="7">
    <location>
        <begin position="140"/>
        <end position="280"/>
    </location>
</feature>
<protein>
    <recommendedName>
        <fullName evidence="5">U3 small nucleolar RNA-associated protein 22</fullName>
    </recommendedName>
</protein>
<dbReference type="Pfam" id="PF17405">
    <property type="entry name" value="Nrap_D4"/>
    <property type="match status" value="1"/>
</dbReference>
<evidence type="ECO:0000256" key="4">
    <source>
        <dbReference type="ARBA" id="ARBA00023242"/>
    </source>
</evidence>
<dbReference type="GO" id="GO:0006364">
    <property type="term" value="P:rRNA processing"/>
    <property type="evidence" value="ECO:0007669"/>
    <property type="project" value="UniProtKB-KW"/>
</dbReference>
<accession>A0A2T2ZYY1</accession>
<feature type="compositionally biased region" description="Basic residues" evidence="6">
    <location>
        <begin position="1"/>
        <end position="11"/>
    </location>
</feature>
<evidence type="ECO:0000259" key="10">
    <source>
        <dbReference type="Pfam" id="PF17405"/>
    </source>
</evidence>
<dbReference type="Pfam" id="PF17407">
    <property type="entry name" value="Nrap_D6"/>
    <property type="match status" value="1"/>
</dbReference>
<evidence type="ECO:0000259" key="11">
    <source>
        <dbReference type="Pfam" id="PF17406"/>
    </source>
</evidence>
<name>A0A2T2ZYY1_9PEZI</name>
<evidence type="ECO:0000256" key="3">
    <source>
        <dbReference type="ARBA" id="ARBA00022884"/>
    </source>
</evidence>
<keyword evidence="3 5" id="KW-0694">RNA-binding</keyword>
<dbReference type="PANTHER" id="PTHR17972:SF0">
    <property type="entry name" value="NUCLEOLAR PROTEIN 6"/>
    <property type="match status" value="1"/>
</dbReference>
<keyword evidence="5" id="KW-0687">Ribonucleoprotein</keyword>
<comment type="similarity">
    <text evidence="2 5">Belongs to the NRAP family.</text>
</comment>
<dbReference type="GO" id="GO:0003723">
    <property type="term" value="F:RNA binding"/>
    <property type="evidence" value="ECO:0007669"/>
    <property type="project" value="UniProtKB-KW"/>
</dbReference>
<dbReference type="FunCoup" id="A0A2T2ZYY1">
    <property type="interactions" value="941"/>
</dbReference>
<comment type="subcellular location">
    <subcellularLocation>
        <location evidence="1 5">Nucleus</location>
        <location evidence="1 5">Nucleolus</location>
    </subcellularLocation>
</comment>
<gene>
    <name evidence="13" type="ORF">BD289DRAFT_374959</name>
</gene>
<reference evidence="13 14" key="1">
    <citation type="journal article" date="2018" name="Mycol. Prog.">
        <title>Coniella lustricola, a new species from submerged detritus.</title>
        <authorList>
            <person name="Raudabaugh D.B."/>
            <person name="Iturriaga T."/>
            <person name="Carver A."/>
            <person name="Mondo S."/>
            <person name="Pangilinan J."/>
            <person name="Lipzen A."/>
            <person name="He G."/>
            <person name="Amirebrahimi M."/>
            <person name="Grigoriev I.V."/>
            <person name="Miller A.N."/>
        </authorList>
    </citation>
    <scope>NUCLEOTIDE SEQUENCE [LARGE SCALE GENOMIC DNA]</scope>
    <source>
        <strain evidence="13 14">B22-T-1</strain>
    </source>
</reference>
<dbReference type="InterPro" id="IPR005554">
    <property type="entry name" value="NOL6/Upt22"/>
</dbReference>
<keyword evidence="5" id="KW-0690">Ribosome biogenesis</keyword>
<evidence type="ECO:0000256" key="2">
    <source>
        <dbReference type="ARBA" id="ARBA00006674"/>
    </source>
</evidence>
<dbReference type="InParanoid" id="A0A2T2ZYY1"/>
<evidence type="ECO:0000259" key="8">
    <source>
        <dbReference type="Pfam" id="PF17403"/>
    </source>
</evidence>
<keyword evidence="14" id="KW-1185">Reference proteome</keyword>
<proteinExistence type="inferred from homology"/>
<dbReference type="AlphaFoldDB" id="A0A2T2ZYY1"/>
<dbReference type="GO" id="GO:0032545">
    <property type="term" value="C:CURI complex"/>
    <property type="evidence" value="ECO:0007669"/>
    <property type="project" value="TreeGrafter"/>
</dbReference>
<feature type="domain" description="Nrap protein" evidence="9">
    <location>
        <begin position="432"/>
        <end position="583"/>
    </location>
</feature>
<dbReference type="InterPro" id="IPR035368">
    <property type="entry name" value="Nrap_D3"/>
</dbReference>
<dbReference type="GO" id="GO:0006409">
    <property type="term" value="P:tRNA export from nucleus"/>
    <property type="evidence" value="ECO:0007669"/>
    <property type="project" value="TreeGrafter"/>
</dbReference>
<evidence type="ECO:0000259" key="12">
    <source>
        <dbReference type="Pfam" id="PF17407"/>
    </source>
</evidence>
<evidence type="ECO:0000259" key="9">
    <source>
        <dbReference type="Pfam" id="PF17404"/>
    </source>
</evidence>
<dbReference type="PANTHER" id="PTHR17972">
    <property type="entry name" value="NUCLEOLAR RNA-ASSOCIATED PROTEIN"/>
    <property type="match status" value="1"/>
</dbReference>
<evidence type="ECO:0000259" key="7">
    <source>
        <dbReference type="Pfam" id="PF03813"/>
    </source>
</evidence>